<name>A0A644YPI5_9ZZZZ</name>
<gene>
    <name evidence="1" type="ORF">SDC9_76777</name>
</gene>
<organism evidence="1">
    <name type="scientific">bioreactor metagenome</name>
    <dbReference type="NCBI Taxonomy" id="1076179"/>
    <lineage>
        <taxon>unclassified sequences</taxon>
        <taxon>metagenomes</taxon>
        <taxon>ecological metagenomes</taxon>
    </lineage>
</organism>
<reference evidence="1" key="1">
    <citation type="submission" date="2019-08" db="EMBL/GenBank/DDBJ databases">
        <authorList>
            <person name="Kucharzyk K."/>
            <person name="Murdoch R.W."/>
            <person name="Higgins S."/>
            <person name="Loffler F."/>
        </authorList>
    </citation>
    <scope>NUCLEOTIDE SEQUENCE</scope>
</reference>
<proteinExistence type="predicted"/>
<sequence>MAKLVLDGKDDYVAAVGEAKQATLELKEAIEATCDSAQRLLDLLDKLKSR</sequence>
<evidence type="ECO:0000313" key="1">
    <source>
        <dbReference type="EMBL" id="MPM30229.1"/>
    </source>
</evidence>
<dbReference type="EMBL" id="VSSQ01005730">
    <property type="protein sequence ID" value="MPM30229.1"/>
    <property type="molecule type" value="Genomic_DNA"/>
</dbReference>
<accession>A0A644YPI5</accession>
<protein>
    <submittedName>
        <fullName evidence="1">Uncharacterized protein</fullName>
    </submittedName>
</protein>
<comment type="caution">
    <text evidence="1">The sequence shown here is derived from an EMBL/GenBank/DDBJ whole genome shotgun (WGS) entry which is preliminary data.</text>
</comment>
<dbReference type="AlphaFoldDB" id="A0A644YPI5"/>